<dbReference type="Proteomes" id="UP000405524">
    <property type="component" value="Unassembled WGS sequence"/>
</dbReference>
<dbReference type="InParanoid" id="A0A414FZJ4"/>
<reference evidence="4 7" key="2">
    <citation type="submission" date="2019-10" db="EMBL/GenBank/DDBJ databases">
        <authorList>
            <person name="Wolf R A."/>
        </authorList>
    </citation>
    <scope>NUCLEOTIDE SEQUENCE [LARGE SCALE GENOMIC DNA]</scope>
    <source>
        <strain evidence="4">Collinsella_intestinalis_DSM_13632</strain>
    </source>
</reference>
<organism evidence="2 6">
    <name type="scientific">Collinsella intestinalis</name>
    <dbReference type="NCBI Taxonomy" id="147207"/>
    <lineage>
        <taxon>Bacteria</taxon>
        <taxon>Bacillati</taxon>
        <taxon>Actinomycetota</taxon>
        <taxon>Coriobacteriia</taxon>
        <taxon>Coriobacteriales</taxon>
        <taxon>Coriobacteriaceae</taxon>
        <taxon>Collinsella</taxon>
    </lineage>
</organism>
<evidence type="ECO:0000313" key="1">
    <source>
        <dbReference type="EMBL" id="MBS5147488.1"/>
    </source>
</evidence>
<accession>A0A414FZJ4</accession>
<keyword evidence="5" id="KW-1185">Reference proteome</keyword>
<dbReference type="Proteomes" id="UP000283983">
    <property type="component" value="Unassembled WGS sequence"/>
</dbReference>
<evidence type="ECO:0000313" key="6">
    <source>
        <dbReference type="Proteomes" id="UP000286050"/>
    </source>
</evidence>
<dbReference type="OrthoDB" id="3196680at2"/>
<evidence type="ECO:0000313" key="4">
    <source>
        <dbReference type="EMBL" id="VWL91400.1"/>
    </source>
</evidence>
<sequence>MPVDNLPGERIESLVDELEGIIEEARPPFGKGAQQKIIETDVFFNILDEIRMSYPEEWQKSRRIIKEREELLASAAAQADSIIADAQQQALTIASEQEIVRLAQQQADDIRDRANQYERETRYAAEDYAEQVFTHLEENLKSLTGTVSRCRQQLNDSASQNQGQGW</sequence>
<gene>
    <name evidence="3" type="ORF">DW682_03475</name>
    <name evidence="2" type="ORF">DW787_00160</name>
    <name evidence="4" type="ORF">JKKLCJKK_00316</name>
    <name evidence="1" type="ORF">KHY67_07335</name>
</gene>
<dbReference type="EMBL" id="JAGZJA010000010">
    <property type="protein sequence ID" value="MBS5147488.1"/>
    <property type="molecule type" value="Genomic_DNA"/>
</dbReference>
<dbReference type="EMBL" id="CABWIC010000007">
    <property type="protein sequence ID" value="VWL91400.1"/>
    <property type="molecule type" value="Genomic_DNA"/>
</dbReference>
<name>A0A414FZJ4_9ACTN</name>
<reference evidence="5 6" key="1">
    <citation type="submission" date="2018-08" db="EMBL/GenBank/DDBJ databases">
        <title>A genome reference for cultivated species of the human gut microbiota.</title>
        <authorList>
            <person name="Zou Y."/>
            <person name="Xue W."/>
            <person name="Luo G."/>
        </authorList>
    </citation>
    <scope>NUCLEOTIDE SEQUENCE [LARGE SCALE GENOMIC DNA]</scope>
    <source>
        <strain evidence="3 5">AM25-33</strain>
        <strain evidence="2 6">AM30-5LB</strain>
    </source>
</reference>
<dbReference type="EMBL" id="QSLJ01000001">
    <property type="protein sequence ID" value="RHF38756.1"/>
    <property type="molecule type" value="Genomic_DNA"/>
</dbReference>
<dbReference type="AlphaFoldDB" id="A0A414FZJ4"/>
<evidence type="ECO:0000313" key="2">
    <source>
        <dbReference type="EMBL" id="RHD57303.1"/>
    </source>
</evidence>
<dbReference type="Proteomes" id="UP000738879">
    <property type="component" value="Unassembled WGS sequence"/>
</dbReference>
<dbReference type="RefSeq" id="WP_006722724.1">
    <property type="nucleotide sequence ID" value="NZ_CABJEU010000001.1"/>
</dbReference>
<dbReference type="Proteomes" id="UP000286050">
    <property type="component" value="Unassembled WGS sequence"/>
</dbReference>
<dbReference type="EMBL" id="QSJI01000001">
    <property type="protein sequence ID" value="RHD57303.1"/>
    <property type="molecule type" value="Genomic_DNA"/>
</dbReference>
<evidence type="ECO:0000313" key="3">
    <source>
        <dbReference type="EMBL" id="RHF38756.1"/>
    </source>
</evidence>
<evidence type="ECO:0000313" key="5">
    <source>
        <dbReference type="Proteomes" id="UP000283983"/>
    </source>
</evidence>
<dbReference type="GeneID" id="77465308"/>
<proteinExistence type="predicted"/>
<protein>
    <submittedName>
        <fullName evidence="2">ATPase</fullName>
    </submittedName>
</protein>
<reference evidence="1" key="3">
    <citation type="submission" date="2021-02" db="EMBL/GenBank/DDBJ databases">
        <title>Infant gut strain persistence is associated with maternal origin, phylogeny, and functional potential including surface adhesion and iron acquisition.</title>
        <authorList>
            <person name="Lou Y.C."/>
        </authorList>
    </citation>
    <scope>NUCLEOTIDE SEQUENCE</scope>
    <source>
        <strain evidence="1">L3_128_245G1_dasL3_128_245G1_concoct_49</strain>
    </source>
</reference>
<evidence type="ECO:0000313" key="7">
    <source>
        <dbReference type="Proteomes" id="UP000405524"/>
    </source>
</evidence>